<evidence type="ECO:0000256" key="1">
    <source>
        <dbReference type="ARBA" id="ARBA00022490"/>
    </source>
</evidence>
<dbReference type="GO" id="GO:0008168">
    <property type="term" value="F:methyltransferase activity"/>
    <property type="evidence" value="ECO:0007669"/>
    <property type="project" value="UniProtKB-KW"/>
</dbReference>
<dbReference type="Gene3D" id="3.40.50.180">
    <property type="entry name" value="Methylesterase CheB, C-terminal domain"/>
    <property type="match status" value="1"/>
</dbReference>
<dbReference type="EMBL" id="JACXWD010000007">
    <property type="protein sequence ID" value="MBD3867179.1"/>
    <property type="molecule type" value="Genomic_DNA"/>
</dbReference>
<evidence type="ECO:0000313" key="11">
    <source>
        <dbReference type="Proteomes" id="UP000648239"/>
    </source>
</evidence>
<evidence type="ECO:0000313" key="10">
    <source>
        <dbReference type="EMBL" id="MBD3867179.1"/>
    </source>
</evidence>
<keyword evidence="1 5" id="KW-0963">Cytoplasm</keyword>
<keyword evidence="10" id="KW-0808">Transferase</keyword>
<dbReference type="EC" id="3.1.1.61" evidence="5"/>
<dbReference type="InterPro" id="IPR011006">
    <property type="entry name" value="CheY-like_superfamily"/>
</dbReference>
<dbReference type="AlphaFoldDB" id="A0A8J6XZE9"/>
<comment type="catalytic activity">
    <reaction evidence="5">
        <text>L-glutaminyl-[protein] + H2O = L-glutamyl-[protein] + NH4(+)</text>
        <dbReference type="Rhea" id="RHEA:16441"/>
        <dbReference type="Rhea" id="RHEA-COMP:10207"/>
        <dbReference type="Rhea" id="RHEA-COMP:10208"/>
        <dbReference type="ChEBI" id="CHEBI:15377"/>
        <dbReference type="ChEBI" id="CHEBI:28938"/>
        <dbReference type="ChEBI" id="CHEBI:29973"/>
        <dbReference type="ChEBI" id="CHEBI:30011"/>
        <dbReference type="EC" id="3.5.1.44"/>
    </reaction>
</comment>
<evidence type="ECO:0000256" key="2">
    <source>
        <dbReference type="ARBA" id="ARBA00022500"/>
    </source>
</evidence>
<dbReference type="GO" id="GO:0008984">
    <property type="term" value="F:protein-glutamate methylesterase activity"/>
    <property type="evidence" value="ECO:0007669"/>
    <property type="project" value="UniProtKB-UniRule"/>
</dbReference>
<dbReference type="GO" id="GO:0005737">
    <property type="term" value="C:cytoplasm"/>
    <property type="evidence" value="ECO:0007669"/>
    <property type="project" value="UniProtKB-SubCell"/>
</dbReference>
<proteinExistence type="inferred from homology"/>
<dbReference type="PANTHER" id="PTHR42872:SF6">
    <property type="entry name" value="PROTEIN-GLUTAMATE METHYLESTERASE_PROTEIN-GLUTAMINE GLUTAMINASE"/>
    <property type="match status" value="1"/>
</dbReference>
<comment type="function">
    <text evidence="5">Involved in chemotaxis. Part of a chemotaxis signal transduction system that modulates chemotaxis in response to various stimuli. Catalyzes the demethylation of specific methylglutamate residues introduced into the chemoreceptors (methyl-accepting chemotaxis proteins or MCP) by CheR. Also mediates the irreversible deamidation of specific glutamine residues to glutamic acid.</text>
</comment>
<dbReference type="PROSITE" id="PS50122">
    <property type="entry name" value="CHEB"/>
    <property type="match status" value="1"/>
</dbReference>
<dbReference type="SUPFAM" id="SSF52172">
    <property type="entry name" value="CheY-like"/>
    <property type="match status" value="1"/>
</dbReference>
<dbReference type="GO" id="GO:0032259">
    <property type="term" value="P:methylation"/>
    <property type="evidence" value="ECO:0007669"/>
    <property type="project" value="UniProtKB-KW"/>
</dbReference>
<organism evidence="10 11">
    <name type="scientific">Candidatus Polarisedimenticola svalbardensis</name>
    <dbReference type="NCBI Taxonomy" id="2886004"/>
    <lineage>
        <taxon>Bacteria</taxon>
        <taxon>Pseudomonadati</taxon>
        <taxon>Acidobacteriota</taxon>
        <taxon>Candidatus Polarisedimenticolia</taxon>
        <taxon>Candidatus Polarisedimenticolales</taxon>
        <taxon>Candidatus Polarisedimenticolaceae</taxon>
        <taxon>Candidatus Polarisedimenticola</taxon>
    </lineage>
</organism>
<dbReference type="PANTHER" id="PTHR42872">
    <property type="entry name" value="PROTEIN-GLUTAMATE METHYLESTERASE/PROTEIN-GLUTAMINE GLUTAMINASE"/>
    <property type="match status" value="1"/>
</dbReference>
<comment type="caution">
    <text evidence="10">The sequence shown here is derived from an EMBL/GenBank/DDBJ whole genome shotgun (WGS) entry which is preliminary data.</text>
</comment>
<accession>A0A8J6XZE9</accession>
<evidence type="ECO:0000256" key="5">
    <source>
        <dbReference type="HAMAP-Rule" id="MF_00099"/>
    </source>
</evidence>
<protein>
    <recommendedName>
        <fullName evidence="5">Protein-glutamate methylesterase/protein-glutamine glutaminase</fullName>
        <ecNumber evidence="5">3.1.1.61</ecNumber>
        <ecNumber evidence="5">3.5.1.44</ecNumber>
    </recommendedName>
</protein>
<feature type="domain" description="CheB-type methylesterase" evidence="9">
    <location>
        <begin position="153"/>
        <end position="338"/>
    </location>
</feature>
<dbReference type="Pfam" id="PF00072">
    <property type="entry name" value="Response_reg"/>
    <property type="match status" value="1"/>
</dbReference>
<dbReference type="NCBIfam" id="NF001965">
    <property type="entry name" value="PRK00742.1"/>
    <property type="match status" value="1"/>
</dbReference>
<feature type="active site" evidence="5 6">
    <location>
        <position position="165"/>
    </location>
</feature>
<dbReference type="Gene3D" id="3.40.50.2300">
    <property type="match status" value="1"/>
</dbReference>
<sequence length="338" mass="36247">MVRVFIVDDAPFIRKALNRVLSSDPEVTVVGQAARGEEALEMIPLCRPDLVTLDIDLPGIDGISTLIELRRMLPQLPVIMMSALAREGAEITLNALSAGAVDFIDKTQLNMMDFHQLSAQLLEKVRIWGNGGGVRPRNGNNGSGMATTELDVDWSRYDLCVIGASTGGPAALEMILTAAHADFPAPIVIVQHMPAGFTRPFAERLDGMSALTVREATHGAELVPGQVLIARSGQHLKVDKDRTVRLSRQPADTSHRPSIDVTMYSAACSLPGRRLAGILLTGMGDDGAEGMYAIHRNGGLTLAEHEDTCIVPGMPIMACKRGGVEHSLPLPAIAYLFS</sequence>
<comment type="PTM">
    <text evidence="5">Phosphorylated by CheA. Phosphorylation of the N-terminal regulatory domain activates the methylesterase activity.</text>
</comment>
<feature type="modified residue" description="4-aspartylphosphate" evidence="5 7">
    <location>
        <position position="54"/>
    </location>
</feature>
<dbReference type="InterPro" id="IPR000673">
    <property type="entry name" value="Sig_transdc_resp-reg_Me-estase"/>
</dbReference>
<evidence type="ECO:0000259" key="8">
    <source>
        <dbReference type="PROSITE" id="PS50110"/>
    </source>
</evidence>
<dbReference type="Pfam" id="PF01339">
    <property type="entry name" value="CheB_methylest"/>
    <property type="match status" value="1"/>
</dbReference>
<reference evidence="10 11" key="1">
    <citation type="submission" date="2020-08" db="EMBL/GenBank/DDBJ databases">
        <title>Acidobacteriota in marine sediments use diverse sulfur dissimilation pathways.</title>
        <authorList>
            <person name="Wasmund K."/>
        </authorList>
    </citation>
    <scope>NUCLEOTIDE SEQUENCE [LARGE SCALE GENOMIC DNA]</scope>
    <source>
        <strain evidence="10">MAG AM4</strain>
    </source>
</reference>
<dbReference type="GO" id="GO:0050568">
    <property type="term" value="F:protein-glutamine glutaminase activity"/>
    <property type="evidence" value="ECO:0007669"/>
    <property type="project" value="UniProtKB-UniRule"/>
</dbReference>
<feature type="active site" evidence="5 6">
    <location>
        <position position="192"/>
    </location>
</feature>
<dbReference type="GO" id="GO:0006935">
    <property type="term" value="P:chemotaxis"/>
    <property type="evidence" value="ECO:0007669"/>
    <property type="project" value="UniProtKB-UniRule"/>
</dbReference>
<dbReference type="SUPFAM" id="SSF52738">
    <property type="entry name" value="Methylesterase CheB, C-terminal domain"/>
    <property type="match status" value="1"/>
</dbReference>
<evidence type="ECO:0000256" key="6">
    <source>
        <dbReference type="PROSITE-ProRule" id="PRU00050"/>
    </source>
</evidence>
<feature type="active site" evidence="5 6">
    <location>
        <position position="286"/>
    </location>
</feature>
<feature type="domain" description="Response regulatory" evidence="8">
    <location>
        <begin position="3"/>
        <end position="121"/>
    </location>
</feature>
<dbReference type="InterPro" id="IPR035909">
    <property type="entry name" value="CheB_C"/>
</dbReference>
<keyword evidence="2 5" id="KW-0145">Chemotaxis</keyword>
<dbReference type="Proteomes" id="UP000648239">
    <property type="component" value="Unassembled WGS sequence"/>
</dbReference>
<dbReference type="CDD" id="cd17541">
    <property type="entry name" value="REC_CheB-like"/>
    <property type="match status" value="1"/>
</dbReference>
<dbReference type="EC" id="3.5.1.44" evidence="5"/>
<evidence type="ECO:0000256" key="7">
    <source>
        <dbReference type="PROSITE-ProRule" id="PRU00169"/>
    </source>
</evidence>
<comment type="catalytic activity">
    <reaction evidence="4 5">
        <text>[protein]-L-glutamate 5-O-methyl ester + H2O = L-glutamyl-[protein] + methanol + H(+)</text>
        <dbReference type="Rhea" id="RHEA:23236"/>
        <dbReference type="Rhea" id="RHEA-COMP:10208"/>
        <dbReference type="Rhea" id="RHEA-COMP:10311"/>
        <dbReference type="ChEBI" id="CHEBI:15377"/>
        <dbReference type="ChEBI" id="CHEBI:15378"/>
        <dbReference type="ChEBI" id="CHEBI:17790"/>
        <dbReference type="ChEBI" id="CHEBI:29973"/>
        <dbReference type="ChEBI" id="CHEBI:82795"/>
        <dbReference type="EC" id="3.1.1.61"/>
    </reaction>
</comment>
<keyword evidence="3 5" id="KW-0378">Hydrolase</keyword>
<comment type="subcellular location">
    <subcellularLocation>
        <location evidence="5">Cytoplasm</location>
    </subcellularLocation>
</comment>
<keyword evidence="5 7" id="KW-0597">Phosphoprotein</keyword>
<dbReference type="InterPro" id="IPR008248">
    <property type="entry name" value="CheB-like"/>
</dbReference>
<dbReference type="PIRSF" id="PIRSF000876">
    <property type="entry name" value="RR_chemtxs_CheB"/>
    <property type="match status" value="1"/>
</dbReference>
<dbReference type="HAMAP" id="MF_00099">
    <property type="entry name" value="CheB_chemtxs"/>
    <property type="match status" value="1"/>
</dbReference>
<evidence type="ECO:0000256" key="3">
    <source>
        <dbReference type="ARBA" id="ARBA00022801"/>
    </source>
</evidence>
<comment type="similarity">
    <text evidence="5">Belongs to the CheB family.</text>
</comment>
<evidence type="ECO:0000259" key="9">
    <source>
        <dbReference type="PROSITE" id="PS50122"/>
    </source>
</evidence>
<keyword evidence="10" id="KW-0489">Methyltransferase</keyword>
<evidence type="ECO:0000256" key="4">
    <source>
        <dbReference type="ARBA" id="ARBA00048267"/>
    </source>
</evidence>
<dbReference type="InterPro" id="IPR001789">
    <property type="entry name" value="Sig_transdc_resp-reg_receiver"/>
</dbReference>
<dbReference type="SMART" id="SM00448">
    <property type="entry name" value="REC"/>
    <property type="match status" value="1"/>
</dbReference>
<gene>
    <name evidence="5 10" type="primary">cheB</name>
    <name evidence="10" type="ORF">IFK94_03555</name>
</gene>
<dbReference type="GO" id="GO:0000156">
    <property type="term" value="F:phosphorelay response regulator activity"/>
    <property type="evidence" value="ECO:0007669"/>
    <property type="project" value="InterPro"/>
</dbReference>
<name>A0A8J6XZE9_9BACT</name>
<dbReference type="PROSITE" id="PS50110">
    <property type="entry name" value="RESPONSE_REGULATORY"/>
    <property type="match status" value="1"/>
</dbReference>
<comment type="domain">
    <text evidence="5">Contains a C-terminal catalytic domain, and an N-terminal region which modulates catalytic activity.</text>
</comment>
<dbReference type="CDD" id="cd16432">
    <property type="entry name" value="CheB_Rec"/>
    <property type="match status" value="1"/>
</dbReference>